<keyword evidence="1 4" id="KW-0479">Metal-binding</keyword>
<dbReference type="InterPro" id="IPR029978">
    <property type="entry name" value="LMO-7"/>
</dbReference>
<evidence type="ECO:0000256" key="5">
    <source>
        <dbReference type="SAM" id="MobiDB-lite"/>
    </source>
</evidence>
<dbReference type="Gene3D" id="2.30.42.10">
    <property type="match status" value="1"/>
</dbReference>
<dbReference type="GO" id="GO:0023051">
    <property type="term" value="P:regulation of signaling"/>
    <property type="evidence" value="ECO:0007669"/>
    <property type="project" value="InterPro"/>
</dbReference>
<keyword evidence="6" id="KW-0472">Membrane</keyword>
<feature type="region of interest" description="Disordered" evidence="5">
    <location>
        <begin position="614"/>
        <end position="691"/>
    </location>
</feature>
<reference evidence="8 9" key="1">
    <citation type="journal article" date="2013" name="Proc. Natl. Acad. Sci. U.S.A.">
        <title>The king cobra genome reveals dynamic gene evolution and adaptation in the snake venom system.</title>
        <authorList>
            <person name="Vonk F.J."/>
            <person name="Casewell N.R."/>
            <person name="Henkel C.V."/>
            <person name="Heimberg A.M."/>
            <person name="Jansen H.J."/>
            <person name="McCleary R.J."/>
            <person name="Kerkkamp H.M."/>
            <person name="Vos R.A."/>
            <person name="Guerreiro I."/>
            <person name="Calvete J.J."/>
            <person name="Wuster W."/>
            <person name="Woods A.E."/>
            <person name="Logan J.M."/>
            <person name="Harrison R.A."/>
            <person name="Castoe T.A."/>
            <person name="de Koning A.P."/>
            <person name="Pollock D.D."/>
            <person name="Yandell M."/>
            <person name="Calderon D."/>
            <person name="Renjifo C."/>
            <person name="Currier R.B."/>
            <person name="Salgado D."/>
            <person name="Pla D."/>
            <person name="Sanz L."/>
            <person name="Hyder A.S."/>
            <person name="Ribeiro J.M."/>
            <person name="Arntzen J.W."/>
            <person name="van den Thillart G.E."/>
            <person name="Boetzer M."/>
            <person name="Pirovano W."/>
            <person name="Dirks R.P."/>
            <person name="Spaink H.P."/>
            <person name="Duboule D."/>
            <person name="McGlinn E."/>
            <person name="Kini R.M."/>
            <person name="Richardson M.K."/>
        </authorList>
    </citation>
    <scope>NUCLEOTIDE SEQUENCE</scope>
    <source>
        <tissue evidence="8">Blood</tissue>
    </source>
</reference>
<dbReference type="GO" id="GO:0030155">
    <property type="term" value="P:regulation of cell adhesion"/>
    <property type="evidence" value="ECO:0007669"/>
    <property type="project" value="InterPro"/>
</dbReference>
<feature type="compositionally biased region" description="Polar residues" evidence="5">
    <location>
        <begin position="1394"/>
        <end position="1411"/>
    </location>
</feature>
<gene>
    <name evidence="8" type="primary">LMO7</name>
    <name evidence="8" type="ORF">L345_09943</name>
</gene>
<dbReference type="FunFam" id="2.10.110.10:FF:000041">
    <property type="entry name" value="LIM and calponin homology domains 1"/>
    <property type="match status" value="1"/>
</dbReference>
<evidence type="ECO:0000256" key="6">
    <source>
        <dbReference type="SAM" id="Phobius"/>
    </source>
</evidence>
<name>V8NQD9_OPHHA</name>
<dbReference type="PANTHER" id="PTHR46767">
    <property type="entry name" value="LIM DOMAIN ONLY PROTEIN 7"/>
    <property type="match status" value="1"/>
</dbReference>
<evidence type="ECO:0000313" key="8">
    <source>
        <dbReference type="EMBL" id="ETE64290.1"/>
    </source>
</evidence>
<evidence type="ECO:0000259" key="7">
    <source>
        <dbReference type="PROSITE" id="PS50023"/>
    </source>
</evidence>
<dbReference type="Proteomes" id="UP000018936">
    <property type="component" value="Unassembled WGS sequence"/>
</dbReference>
<dbReference type="Pfam" id="PF00412">
    <property type="entry name" value="LIM"/>
    <property type="match status" value="1"/>
</dbReference>
<feature type="compositionally biased region" description="Polar residues" evidence="5">
    <location>
        <begin position="980"/>
        <end position="989"/>
    </location>
</feature>
<protein>
    <submittedName>
        <fullName evidence="8">LIM domain only protein 7</fullName>
    </submittedName>
</protein>
<feature type="compositionally biased region" description="Polar residues" evidence="5">
    <location>
        <begin position="556"/>
        <end position="584"/>
    </location>
</feature>
<organism evidence="8 9">
    <name type="scientific">Ophiophagus hannah</name>
    <name type="common">King cobra</name>
    <name type="synonym">Naja hannah</name>
    <dbReference type="NCBI Taxonomy" id="8665"/>
    <lineage>
        <taxon>Eukaryota</taxon>
        <taxon>Metazoa</taxon>
        <taxon>Chordata</taxon>
        <taxon>Craniata</taxon>
        <taxon>Vertebrata</taxon>
        <taxon>Euteleostomi</taxon>
        <taxon>Lepidosauria</taxon>
        <taxon>Squamata</taxon>
        <taxon>Bifurcata</taxon>
        <taxon>Unidentata</taxon>
        <taxon>Episquamata</taxon>
        <taxon>Toxicofera</taxon>
        <taxon>Serpentes</taxon>
        <taxon>Colubroidea</taxon>
        <taxon>Elapidae</taxon>
        <taxon>Elapinae</taxon>
        <taxon>Ophiophagus</taxon>
    </lineage>
</organism>
<dbReference type="CDD" id="cd08368">
    <property type="entry name" value="LIM"/>
    <property type="match status" value="1"/>
</dbReference>
<accession>V8NQD9</accession>
<dbReference type="InterPro" id="IPR031865">
    <property type="entry name" value="DUF4757"/>
</dbReference>
<keyword evidence="6" id="KW-0812">Transmembrane</keyword>
<dbReference type="EMBL" id="AZIM01002315">
    <property type="protein sequence ID" value="ETE64290.1"/>
    <property type="molecule type" value="Genomic_DNA"/>
</dbReference>
<feature type="domain" description="LIM zinc-binding" evidence="7">
    <location>
        <begin position="1494"/>
        <end position="1560"/>
    </location>
</feature>
<evidence type="ECO:0000313" key="9">
    <source>
        <dbReference type="Proteomes" id="UP000018936"/>
    </source>
</evidence>
<keyword evidence="9" id="KW-1185">Reference proteome</keyword>
<feature type="region of interest" description="Disordered" evidence="5">
    <location>
        <begin position="962"/>
        <end position="989"/>
    </location>
</feature>
<dbReference type="PROSITE" id="PS50023">
    <property type="entry name" value="LIM_DOMAIN_2"/>
    <property type="match status" value="1"/>
</dbReference>
<feature type="region of interest" description="Disordered" evidence="5">
    <location>
        <begin position="1293"/>
        <end position="1343"/>
    </location>
</feature>
<evidence type="ECO:0000256" key="3">
    <source>
        <dbReference type="ARBA" id="ARBA00023038"/>
    </source>
</evidence>
<feature type="region of interest" description="Disordered" evidence="5">
    <location>
        <begin position="1018"/>
        <end position="1040"/>
    </location>
</feature>
<evidence type="ECO:0000256" key="1">
    <source>
        <dbReference type="ARBA" id="ARBA00022723"/>
    </source>
</evidence>
<feature type="compositionally biased region" description="Pro residues" evidence="5">
    <location>
        <begin position="1462"/>
        <end position="1473"/>
    </location>
</feature>
<dbReference type="Gene3D" id="2.10.110.10">
    <property type="entry name" value="Cysteine Rich Protein"/>
    <property type="match status" value="1"/>
</dbReference>
<dbReference type="InterPro" id="IPR001781">
    <property type="entry name" value="Znf_LIM"/>
</dbReference>
<feature type="non-terminal residue" evidence="8">
    <location>
        <position position="1"/>
    </location>
</feature>
<feature type="compositionally biased region" description="Polar residues" evidence="5">
    <location>
        <begin position="1361"/>
        <end position="1372"/>
    </location>
</feature>
<feature type="compositionally biased region" description="Basic and acidic residues" evidence="5">
    <location>
        <begin position="899"/>
        <end position="909"/>
    </location>
</feature>
<feature type="region of interest" description="Disordered" evidence="5">
    <location>
        <begin position="1356"/>
        <end position="1492"/>
    </location>
</feature>
<dbReference type="PROSITE" id="PS00478">
    <property type="entry name" value="LIM_DOMAIN_1"/>
    <property type="match status" value="1"/>
</dbReference>
<dbReference type="SUPFAM" id="SSF50156">
    <property type="entry name" value="PDZ domain-like"/>
    <property type="match status" value="1"/>
</dbReference>
<feature type="compositionally biased region" description="Basic and acidic residues" evidence="5">
    <location>
        <begin position="1293"/>
        <end position="1306"/>
    </location>
</feature>
<dbReference type="InterPro" id="IPR036034">
    <property type="entry name" value="PDZ_sf"/>
</dbReference>
<dbReference type="PANTHER" id="PTHR46767:SF1">
    <property type="entry name" value="LIM DOMAIN ONLY PROTEIN 7"/>
    <property type="match status" value="1"/>
</dbReference>
<comment type="caution">
    <text evidence="8">The sequence shown here is derived from an EMBL/GenBank/DDBJ whole genome shotgun (WGS) entry which is preliminary data.</text>
</comment>
<sequence>MQNIVQQDHSSYSAIVHLLVLITLYWLGRKAARSPSYHGPYLDLKAFEKLLGQALTKSDTDSETRARMHDPGKDDMSYRRVSLIEPKPAAEFNRFLPSKTKPPTYMPAPLRKKRIEKNEDNRRSWASPVFTEPDGNFSSQFLFLRALQKYSEDYLNSDHRPKVDPSSGPRLITCRKYNYLRPGYDQRIHEIRDFYPDLENDDLFVRKTGASHANPVVLQDFEYLRRSCQQRPRIEGEIVLQPRDGEDETIPDLEKDDLTVRKAQLHKKEVPLSGAPDKYQPALFPDPWSLPPEIQAKFLCLLEKSTLKSECEQKGKVLSPSSRQKKDDMLTRKMELLSLGGNAQSKSFCPGACSKEDMEKWEAIREASKTRHKKRQMVERSKSLNDVSADELQTIRQMRYEELQKIKTQLREQDQQWQDDLAKWKSRRRSHTSDLQKKKEEREEIERRSSESSERRSKTLREMQRDRERRDQAPLRNSWQETEQMYFSNDDVFREEKASPKVCVPTEANGGLKKEDDHELRNRKPERGVKEEPLASVGNLAGERMESSLPSSQSSNAQTGSGRVSASLSRSYQKADTARLTSVVTPRPFGAPMRGISSLPRSFTMDAVVKYNGGLEGPRAAQSGHSRGSEAQTGGVQGQGKMEPQVAEDSKTRTSHLLEEQRRGTPESEPKSDHHTSSNSMTVTSSAPKEKTLLATEESRRHEQYSDMRISINQKPGSSRNFGFAVSQNPSGVFVKSIEEVGDEILSLGGTSISHLEQGEWEAAISRALENGRLVMDVRRHGKKDWGKDQPFPPFARHKILNLTSMATNIIGTPENKLIDATSGDRTSTQSQQTSEKEVHGHVQNDSSETKVNGMQDDTSSYERKDTEPISLKNLKRRSQFFEQAACPTHCGFQPLDLGPRRREEKAREMASGAGALTPGEALEDTNPAPTRYLQEQYKREQERLKEEWLKAQQEAEKDISSYLKEENKPENQGKDSELARSSLQQQGVLQVEQKRKLQETENGKEWNGQDTVYYAKEPSYPEEVPQKPQVDPVKESRRWEGTSQNLLMDPIKEPKHGKETSQNLLFEPIKEPRYQEETSQKLVLEQRKEPSFWNEVSHKSHVEITKDLRYQEETSPNLLMEPIKESRYREEASRDQLIEPIMEPRYREEASRDLLIEPIMEPRYREEASQDLLMEPIKEPRYWEETSKDLLMEPIKESRYREETSKDLLMEPIKEPRFREEASRDLLMEPIKEPRYQEEASQNLLMEPIKEPRYREEASQKLLVDPIKEPLMQRLQYQRHYDSSRLSYEQGKHFNVDRNKSRSTTDLDNPQTSGLKKKFSEQSWNTTNSLKRSQKEQGLSAAELERQQILQEMKKRTSLHTDSSWIRQRNSSVHKEPFSLTGTRMRRGESLDNLDSSRTNSWRPHSWINQSASSTSLSSSQEFGQHIPPVVSTSNRAYMRTPSSSLPSPSSASMKTSSLPHIPPSPSAPQAPSPTSSSQSGTQQRNRSVSGKRMCSSCRNALGKGAAMIIESLGLCYHLHCFKCVACEGDLGGSQAGAEVRIRNNELFCNSCYLRFKTGHTTTM</sequence>
<feature type="compositionally biased region" description="Polar residues" evidence="5">
    <location>
        <begin position="844"/>
        <end position="859"/>
    </location>
</feature>
<feature type="region of interest" description="Disordered" evidence="5">
    <location>
        <begin position="420"/>
        <end position="602"/>
    </location>
</feature>
<feature type="compositionally biased region" description="Low complexity" evidence="5">
    <location>
        <begin position="1443"/>
        <end position="1461"/>
    </location>
</feature>
<feature type="region of interest" description="Disordered" evidence="5">
    <location>
        <begin position="815"/>
        <end position="869"/>
    </location>
</feature>
<feature type="compositionally biased region" description="Basic and acidic residues" evidence="5">
    <location>
        <begin position="512"/>
        <end position="533"/>
    </location>
</feature>
<feature type="compositionally biased region" description="Polar residues" evidence="5">
    <location>
        <begin position="623"/>
        <end position="634"/>
    </location>
</feature>
<feature type="compositionally biased region" description="Low complexity" evidence="5">
    <location>
        <begin position="1412"/>
        <end position="1421"/>
    </location>
</feature>
<dbReference type="OrthoDB" id="15627at2759"/>
<feature type="compositionally biased region" description="Polar residues" evidence="5">
    <location>
        <begin position="1322"/>
        <end position="1332"/>
    </location>
</feature>
<feature type="compositionally biased region" description="Polar residues" evidence="5">
    <location>
        <begin position="475"/>
        <end position="487"/>
    </location>
</feature>
<dbReference type="GO" id="GO:0046872">
    <property type="term" value="F:metal ion binding"/>
    <property type="evidence" value="ECO:0007669"/>
    <property type="project" value="UniProtKB-KW"/>
</dbReference>
<keyword evidence="2 4" id="KW-0862">Zinc</keyword>
<keyword evidence="6" id="KW-1133">Transmembrane helix</keyword>
<dbReference type="Pfam" id="PF15949">
    <property type="entry name" value="DUF4757"/>
    <property type="match status" value="2"/>
</dbReference>
<evidence type="ECO:0000256" key="2">
    <source>
        <dbReference type="ARBA" id="ARBA00022833"/>
    </source>
</evidence>
<feature type="region of interest" description="Disordered" evidence="5">
    <location>
        <begin position="897"/>
        <end position="929"/>
    </location>
</feature>
<keyword evidence="3 4" id="KW-0440">LIM domain</keyword>
<dbReference type="SMART" id="SM00132">
    <property type="entry name" value="LIM"/>
    <property type="match status" value="1"/>
</dbReference>
<feature type="compositionally biased region" description="Polar residues" evidence="5">
    <location>
        <begin position="824"/>
        <end position="834"/>
    </location>
</feature>
<proteinExistence type="predicted"/>
<feature type="compositionally biased region" description="Basic and acidic residues" evidence="5">
    <location>
        <begin position="962"/>
        <end position="979"/>
    </location>
</feature>
<evidence type="ECO:0000256" key="4">
    <source>
        <dbReference type="PROSITE-ProRule" id="PRU00125"/>
    </source>
</evidence>
<feature type="compositionally biased region" description="Basic and acidic residues" evidence="5">
    <location>
        <begin position="431"/>
        <end position="473"/>
    </location>
</feature>
<feature type="compositionally biased region" description="Polar residues" evidence="5">
    <location>
        <begin position="677"/>
        <end position="687"/>
    </location>
</feature>
<feature type="compositionally biased region" description="Basic and acidic residues" evidence="5">
    <location>
        <begin position="648"/>
        <end position="676"/>
    </location>
</feature>
<feature type="transmembrane region" description="Helical" evidence="6">
    <location>
        <begin position="12"/>
        <end position="28"/>
    </location>
</feature>